<evidence type="ECO:0000313" key="3">
    <source>
        <dbReference type="EMBL" id="KIM74366.1"/>
    </source>
</evidence>
<evidence type="ECO:0000313" key="4">
    <source>
        <dbReference type="Proteomes" id="UP000054166"/>
    </source>
</evidence>
<gene>
    <name evidence="3" type="ORF">PILCRDRAFT_14511</name>
</gene>
<reference evidence="3 4" key="1">
    <citation type="submission" date="2014-04" db="EMBL/GenBank/DDBJ databases">
        <authorList>
            <consortium name="DOE Joint Genome Institute"/>
            <person name="Kuo A."/>
            <person name="Tarkka M."/>
            <person name="Buscot F."/>
            <person name="Kohler A."/>
            <person name="Nagy L.G."/>
            <person name="Floudas D."/>
            <person name="Copeland A."/>
            <person name="Barry K.W."/>
            <person name="Cichocki N."/>
            <person name="Veneault-Fourrey C."/>
            <person name="LaButti K."/>
            <person name="Lindquist E.A."/>
            <person name="Lipzen A."/>
            <person name="Lundell T."/>
            <person name="Morin E."/>
            <person name="Murat C."/>
            <person name="Sun H."/>
            <person name="Tunlid A."/>
            <person name="Henrissat B."/>
            <person name="Grigoriev I.V."/>
            <person name="Hibbett D.S."/>
            <person name="Martin F."/>
            <person name="Nordberg H.P."/>
            <person name="Cantor M.N."/>
            <person name="Hua S.X."/>
        </authorList>
    </citation>
    <scope>NUCLEOTIDE SEQUENCE [LARGE SCALE GENOMIC DNA]</scope>
    <source>
        <strain evidence="3 4">F 1598</strain>
    </source>
</reference>
<dbReference type="AlphaFoldDB" id="A0A0C3F340"/>
<feature type="compositionally biased region" description="Basic and acidic residues" evidence="1">
    <location>
        <begin position="131"/>
        <end position="147"/>
    </location>
</feature>
<dbReference type="OrthoDB" id="3199698at2759"/>
<accession>A0A0C3F340</accession>
<proteinExistence type="predicted"/>
<dbReference type="InterPro" id="IPR041078">
    <property type="entry name" value="Plavaka"/>
</dbReference>
<dbReference type="PROSITE" id="PS00028">
    <property type="entry name" value="ZINC_FINGER_C2H2_1"/>
    <property type="match status" value="1"/>
</dbReference>
<dbReference type="InParanoid" id="A0A0C3F340"/>
<dbReference type="STRING" id="765440.A0A0C3F340"/>
<dbReference type="Proteomes" id="UP000054166">
    <property type="component" value="Unassembled WGS sequence"/>
</dbReference>
<reference evidence="4" key="2">
    <citation type="submission" date="2015-01" db="EMBL/GenBank/DDBJ databases">
        <title>Evolutionary Origins and Diversification of the Mycorrhizal Mutualists.</title>
        <authorList>
            <consortium name="DOE Joint Genome Institute"/>
            <consortium name="Mycorrhizal Genomics Consortium"/>
            <person name="Kohler A."/>
            <person name="Kuo A."/>
            <person name="Nagy L.G."/>
            <person name="Floudas D."/>
            <person name="Copeland A."/>
            <person name="Barry K.W."/>
            <person name="Cichocki N."/>
            <person name="Veneault-Fourrey C."/>
            <person name="LaButti K."/>
            <person name="Lindquist E.A."/>
            <person name="Lipzen A."/>
            <person name="Lundell T."/>
            <person name="Morin E."/>
            <person name="Murat C."/>
            <person name="Riley R."/>
            <person name="Ohm R."/>
            <person name="Sun H."/>
            <person name="Tunlid A."/>
            <person name="Henrissat B."/>
            <person name="Grigoriev I.V."/>
            <person name="Hibbett D.S."/>
            <person name="Martin F."/>
        </authorList>
    </citation>
    <scope>NUCLEOTIDE SEQUENCE [LARGE SCALE GENOMIC DNA]</scope>
    <source>
        <strain evidence="4">F 1598</strain>
    </source>
</reference>
<dbReference type="HOGENOM" id="CLU_006344_14_2_1"/>
<dbReference type="Pfam" id="PF18759">
    <property type="entry name" value="Plavaka"/>
    <property type="match status" value="1"/>
</dbReference>
<dbReference type="InterPro" id="IPR013087">
    <property type="entry name" value="Znf_C2H2_type"/>
</dbReference>
<organism evidence="3 4">
    <name type="scientific">Piloderma croceum (strain F 1598)</name>
    <dbReference type="NCBI Taxonomy" id="765440"/>
    <lineage>
        <taxon>Eukaryota</taxon>
        <taxon>Fungi</taxon>
        <taxon>Dikarya</taxon>
        <taxon>Basidiomycota</taxon>
        <taxon>Agaricomycotina</taxon>
        <taxon>Agaricomycetes</taxon>
        <taxon>Agaricomycetidae</taxon>
        <taxon>Atheliales</taxon>
        <taxon>Atheliaceae</taxon>
        <taxon>Piloderma</taxon>
    </lineage>
</organism>
<evidence type="ECO:0000256" key="1">
    <source>
        <dbReference type="SAM" id="MobiDB-lite"/>
    </source>
</evidence>
<dbReference type="EMBL" id="KN833062">
    <property type="protein sequence ID" value="KIM74366.1"/>
    <property type="molecule type" value="Genomic_DNA"/>
</dbReference>
<feature type="region of interest" description="Disordered" evidence="1">
    <location>
        <begin position="169"/>
        <end position="203"/>
    </location>
</feature>
<sequence length="382" mass="42598">MKANNNLPIHNIHTLRRPEPVLPCLAPGCIRRFYNQSGHTSHMHSQHPEIPPGLEEPQPLSPHNPLSHRSSPNDDDSSSSRSGDHTMPGPASASSRSLSEMHGKDDASQGDVEMGFDPPWHTFDGDDDDGYHETDGERSSSSHHNEDCASYGQARDAFVQPRVTKEYHPSINGTICDEDGNNIPPDTPPPPHPTDRGPNNWTPYNNRVEFEVADFLYRRNQMSGGNTDFIFHLWAASLAAHNDTPPFTNHTEMYETIDSTPIGDIPWESFTLEYDGVQPDDLVHNIISNPDFEAEFDYAPLQEYTTDGVHRFQNLMSGDWCWKQADLIAEDPDTAGSMFVPIILGSDKTTVSVGTGHNQYWLVYLSIGNIHNNPSPQVSTSY</sequence>
<name>A0A0C3F340_PILCF</name>
<protein>
    <recommendedName>
        <fullName evidence="2">C2H2-type domain-containing protein</fullName>
    </recommendedName>
</protein>
<keyword evidence="4" id="KW-1185">Reference proteome</keyword>
<feature type="region of interest" description="Disordered" evidence="1">
    <location>
        <begin position="39"/>
        <end position="150"/>
    </location>
</feature>
<evidence type="ECO:0000259" key="2">
    <source>
        <dbReference type="PROSITE" id="PS00028"/>
    </source>
</evidence>
<feature type="domain" description="C2H2-type" evidence="2">
    <location>
        <begin position="24"/>
        <end position="47"/>
    </location>
</feature>